<dbReference type="Pfam" id="PF00657">
    <property type="entry name" value="Lipase_GDSL"/>
    <property type="match status" value="1"/>
</dbReference>
<dbReference type="RefSeq" id="XP_016511632.1">
    <property type="nucleotide sequence ID" value="XM_016656146.1"/>
</dbReference>
<dbReference type="PANTHER" id="PTHR22835">
    <property type="entry name" value="ZINC FINGER FYVE DOMAIN CONTAINING PROTEIN"/>
    <property type="match status" value="1"/>
</dbReference>
<gene>
    <name evidence="3" type="primary">LOC107828777</name>
</gene>
<sequence length="400" mass="44843">MAPFCGRFLEVDWAPTCSVAAFSSAIELLLPVVLLELDTDSGSGDDSYSVPAETSPFYSIYSFGDSDSASTSDHLAAVLGLPSLQHYTKEGVEFESGISFMTPGATVMSPFSFIKNGIPAPQQSHHSQISAFMKLFYKDCFSFHDCGRNKVLQKAIIFMDQPGFNDYKHSLLHTKSISEVSKLVPDVVETIKSSIEQLIKDEEAKHFVVSGIIPMGCLPGLRTMFPENDNSRKIKCHKGLNLFSTLHNDHLWQALEELRLKYPEVEIIYADYFKAFMAVLCNHAFLGFKTKTLMKVCCGSTDSRPFNFDPHKQCGEEGVVACSDRASHIHWDGFRLTPEASKNMIDTLFSKNGFVFPEFKFATNHHTAAAERHQHSKVYGRFRDGLRHLLELHANNIVDY</sequence>
<reference evidence="3" key="1">
    <citation type="submission" date="2025-08" db="UniProtKB">
        <authorList>
            <consortium name="RefSeq"/>
        </authorList>
    </citation>
    <scope>IDENTIFICATION</scope>
</reference>
<proteinExistence type="inferred from homology"/>
<dbReference type="PaxDb" id="4097-A0A1S4DDX6"/>
<dbReference type="Gene3D" id="3.40.50.1110">
    <property type="entry name" value="SGNH hydrolase"/>
    <property type="match status" value="1"/>
</dbReference>
<evidence type="ECO:0000256" key="2">
    <source>
        <dbReference type="ARBA" id="ARBA00023180"/>
    </source>
</evidence>
<dbReference type="InterPro" id="IPR001087">
    <property type="entry name" value="GDSL"/>
</dbReference>
<dbReference type="STRING" id="4097.A0A1S4DDX6"/>
<dbReference type="GO" id="GO:0016788">
    <property type="term" value="F:hydrolase activity, acting on ester bonds"/>
    <property type="evidence" value="ECO:0007669"/>
    <property type="project" value="InterPro"/>
</dbReference>
<accession>A0A1S4DDX6</accession>
<dbReference type="KEGG" id="nta:107828777"/>
<name>A0A1S4DDX6_TOBAC</name>
<dbReference type="InterPro" id="IPR036514">
    <property type="entry name" value="SGNH_hydro_sf"/>
</dbReference>
<dbReference type="PANTHER" id="PTHR22835:SF515">
    <property type="entry name" value="ACETYLAJMALAN ESTERASE-LIKE"/>
    <property type="match status" value="1"/>
</dbReference>
<evidence type="ECO:0000313" key="3">
    <source>
        <dbReference type="RefSeq" id="XP_016511632.1"/>
    </source>
</evidence>
<keyword evidence="2" id="KW-0325">Glycoprotein</keyword>
<dbReference type="OMA" id="STLHNDH"/>
<dbReference type="OrthoDB" id="1580329at2759"/>
<organism evidence="3">
    <name type="scientific">Nicotiana tabacum</name>
    <name type="common">Common tobacco</name>
    <dbReference type="NCBI Taxonomy" id="4097"/>
    <lineage>
        <taxon>Eukaryota</taxon>
        <taxon>Viridiplantae</taxon>
        <taxon>Streptophyta</taxon>
        <taxon>Embryophyta</taxon>
        <taxon>Tracheophyta</taxon>
        <taxon>Spermatophyta</taxon>
        <taxon>Magnoliopsida</taxon>
        <taxon>eudicotyledons</taxon>
        <taxon>Gunneridae</taxon>
        <taxon>Pentapetalae</taxon>
        <taxon>asterids</taxon>
        <taxon>lamiids</taxon>
        <taxon>Solanales</taxon>
        <taxon>Solanaceae</taxon>
        <taxon>Nicotianoideae</taxon>
        <taxon>Nicotianeae</taxon>
        <taxon>Nicotiana</taxon>
    </lineage>
</organism>
<comment type="similarity">
    <text evidence="1">Belongs to the 'GDSL' lipolytic enzyme family.</text>
</comment>
<dbReference type="AlphaFoldDB" id="A0A1S4DDX6"/>
<evidence type="ECO:0000256" key="1">
    <source>
        <dbReference type="ARBA" id="ARBA00008668"/>
    </source>
</evidence>
<protein>
    <submittedName>
        <fullName evidence="3">GDSL esterase/lipase At5g45910-like</fullName>
    </submittedName>
</protein>